<dbReference type="OrthoDB" id="9782889at2"/>
<dbReference type="GO" id="GO:0009116">
    <property type="term" value="P:nucleoside metabolic process"/>
    <property type="evidence" value="ECO:0007669"/>
    <property type="project" value="InterPro"/>
</dbReference>
<evidence type="ECO:0000259" key="4">
    <source>
        <dbReference type="Pfam" id="PF01048"/>
    </source>
</evidence>
<reference evidence="5 6" key="1">
    <citation type="submission" date="2016-03" db="EMBL/GenBank/DDBJ databases">
        <title>Acetic acid bacteria sequencing.</title>
        <authorList>
            <person name="Brandt J."/>
            <person name="Jakob F."/>
            <person name="Vogel R.F."/>
        </authorList>
    </citation>
    <scope>NUCLEOTIDE SEQUENCE [LARGE SCALE GENOMIC DNA]</scope>
    <source>
        <strain evidence="5 6">NBRC 101099</strain>
    </source>
</reference>
<sequence>MTKTPEEKRAWYIGAKESQVADVAILIGDPGRIDRIALHLDDVERIPVNRGLQTITGTRNGCRITASAFGMGAPIAVVVMEELRALGVRSFLRIGTAMAASGRSLGDFVLADSALRREGTSDSYAPPGYPAVSDPELNAIILKHLAQQERPYGAGMFASYDGFYSQMFDLPSSRGGVRDALLSDIEKFGLIGADMETSALLVAGRMLGARTSSLCVATVDPITQKKLDIEDMAAAEKDLFEIAIESLSSSTLQETR</sequence>
<dbReference type="Gene3D" id="3.40.50.1580">
    <property type="entry name" value="Nucleoside phosphorylase domain"/>
    <property type="match status" value="1"/>
</dbReference>
<dbReference type="SUPFAM" id="SSF53167">
    <property type="entry name" value="Purine and uridine phosphorylases"/>
    <property type="match status" value="1"/>
</dbReference>
<protein>
    <recommendedName>
        <fullName evidence="2">Uridine phosphorylase</fullName>
        <ecNumber evidence="1">2.4.2.3</ecNumber>
    </recommendedName>
</protein>
<feature type="domain" description="Nucleoside phosphorylase" evidence="4">
    <location>
        <begin position="23"/>
        <end position="236"/>
    </location>
</feature>
<dbReference type="PANTHER" id="PTHR43691:SF11">
    <property type="entry name" value="FI09636P-RELATED"/>
    <property type="match status" value="1"/>
</dbReference>
<accession>A0A1U9KTA9</accession>
<dbReference type="PANTHER" id="PTHR43691">
    <property type="entry name" value="URIDINE PHOSPHORYLASE"/>
    <property type="match status" value="1"/>
</dbReference>
<dbReference type="GO" id="GO:0004850">
    <property type="term" value="F:uridine phosphorylase activity"/>
    <property type="evidence" value="ECO:0007669"/>
    <property type="project" value="UniProtKB-EC"/>
</dbReference>
<dbReference type="RefSeq" id="WP_077808131.1">
    <property type="nucleotide sequence ID" value="NZ_BJXS01000011.1"/>
</dbReference>
<dbReference type="KEGG" id="nch:A0U93_15425"/>
<evidence type="ECO:0000313" key="6">
    <source>
        <dbReference type="Proteomes" id="UP000188604"/>
    </source>
</evidence>
<dbReference type="InterPro" id="IPR035994">
    <property type="entry name" value="Nucleoside_phosphorylase_sf"/>
</dbReference>
<dbReference type="Proteomes" id="UP000188604">
    <property type="component" value="Chromosome"/>
</dbReference>
<evidence type="ECO:0000256" key="1">
    <source>
        <dbReference type="ARBA" id="ARBA00011888"/>
    </source>
</evidence>
<organism evidence="5 6">
    <name type="scientific">Neoasaia chiangmaiensis</name>
    <dbReference type="NCBI Taxonomy" id="320497"/>
    <lineage>
        <taxon>Bacteria</taxon>
        <taxon>Pseudomonadati</taxon>
        <taxon>Pseudomonadota</taxon>
        <taxon>Alphaproteobacteria</taxon>
        <taxon>Acetobacterales</taxon>
        <taxon>Acetobacteraceae</taxon>
        <taxon>Neoasaia</taxon>
    </lineage>
</organism>
<dbReference type="GO" id="GO:0005829">
    <property type="term" value="C:cytosol"/>
    <property type="evidence" value="ECO:0007669"/>
    <property type="project" value="TreeGrafter"/>
</dbReference>
<evidence type="ECO:0000256" key="2">
    <source>
        <dbReference type="ARBA" id="ARBA00021980"/>
    </source>
</evidence>
<dbReference type="EMBL" id="CP014691">
    <property type="protein sequence ID" value="AQS89074.1"/>
    <property type="molecule type" value="Genomic_DNA"/>
</dbReference>
<dbReference type="Pfam" id="PF01048">
    <property type="entry name" value="PNP_UDP_1"/>
    <property type="match status" value="1"/>
</dbReference>
<name>A0A1U9KTA9_9PROT</name>
<dbReference type="STRING" id="320497.A0U93_15425"/>
<dbReference type="EC" id="2.4.2.3" evidence="1"/>
<comment type="catalytic activity">
    <reaction evidence="3">
        <text>uridine + phosphate = alpha-D-ribose 1-phosphate + uracil</text>
        <dbReference type="Rhea" id="RHEA:24388"/>
        <dbReference type="ChEBI" id="CHEBI:16704"/>
        <dbReference type="ChEBI" id="CHEBI:17568"/>
        <dbReference type="ChEBI" id="CHEBI:43474"/>
        <dbReference type="ChEBI" id="CHEBI:57720"/>
        <dbReference type="EC" id="2.4.2.3"/>
    </reaction>
</comment>
<evidence type="ECO:0000313" key="5">
    <source>
        <dbReference type="EMBL" id="AQS89074.1"/>
    </source>
</evidence>
<dbReference type="CDD" id="cd17767">
    <property type="entry name" value="UP_EcUdp-like"/>
    <property type="match status" value="1"/>
</dbReference>
<gene>
    <name evidence="5" type="ORF">A0U93_15425</name>
</gene>
<proteinExistence type="predicted"/>
<keyword evidence="6" id="KW-1185">Reference proteome</keyword>
<dbReference type="AlphaFoldDB" id="A0A1U9KTA9"/>
<evidence type="ECO:0000256" key="3">
    <source>
        <dbReference type="ARBA" id="ARBA00048447"/>
    </source>
</evidence>
<dbReference type="InterPro" id="IPR000845">
    <property type="entry name" value="Nucleoside_phosphorylase_d"/>
</dbReference>